<dbReference type="InterPro" id="IPR050471">
    <property type="entry name" value="AB_hydrolase"/>
</dbReference>
<gene>
    <name evidence="2" type="primary">ybfF_2</name>
    <name evidence="2" type="ORF">ASD8599_01209</name>
</gene>
<evidence type="ECO:0000313" key="3">
    <source>
        <dbReference type="Proteomes" id="UP000244880"/>
    </source>
</evidence>
<dbReference type="PANTHER" id="PTHR43433:SF5">
    <property type="entry name" value="AB HYDROLASE-1 DOMAIN-CONTAINING PROTEIN"/>
    <property type="match status" value="1"/>
</dbReference>
<dbReference type="Pfam" id="PF00561">
    <property type="entry name" value="Abhydrolase_1"/>
    <property type="match status" value="1"/>
</dbReference>
<evidence type="ECO:0000259" key="1">
    <source>
        <dbReference type="Pfam" id="PF00561"/>
    </source>
</evidence>
<dbReference type="EC" id="3.1.-.-" evidence="2"/>
<keyword evidence="3" id="KW-1185">Reference proteome</keyword>
<dbReference type="GO" id="GO:0016787">
    <property type="term" value="F:hydrolase activity"/>
    <property type="evidence" value="ECO:0007669"/>
    <property type="project" value="UniProtKB-KW"/>
</dbReference>
<dbReference type="Gene3D" id="3.40.50.1820">
    <property type="entry name" value="alpha/beta hydrolase"/>
    <property type="match status" value="1"/>
</dbReference>
<sequence>MAKFTTSDGLSLHYTDEGAGLPLLCLAGLTRTGADFDYVAPHLKSVRLIRMDYRGRGQSDWDPNWQNYVLPVECRDVIELLDHLGLDAVAILGTSRGGLNAMGLAATAPDRLLGVALNDVGPELDPDGLSGIMDYLGRNPVGATFDSIAKALPHVLKGFENVPESRWQQEAQKHYVMRDGQLHITYDPKLRDAVEAGGDVPDLWPFFDALAGKPLLCLRGSGSDLLSAQTFDKMQARNPAMMAHTVPGRGHIPFLDEPESVTALNAWLETLQ</sequence>
<accession>A0A2R8BBL3</accession>
<name>A0A2R8BBL3_9RHOB</name>
<organism evidence="2 3">
    <name type="scientific">Ascidiaceihabitans donghaensis</name>
    <dbReference type="NCBI Taxonomy" id="1510460"/>
    <lineage>
        <taxon>Bacteria</taxon>
        <taxon>Pseudomonadati</taxon>
        <taxon>Pseudomonadota</taxon>
        <taxon>Alphaproteobacteria</taxon>
        <taxon>Rhodobacterales</taxon>
        <taxon>Paracoccaceae</taxon>
        <taxon>Ascidiaceihabitans</taxon>
    </lineage>
</organism>
<reference evidence="2 3" key="1">
    <citation type="submission" date="2018-03" db="EMBL/GenBank/DDBJ databases">
        <authorList>
            <person name="Keele B.F."/>
        </authorList>
    </citation>
    <scope>NUCLEOTIDE SEQUENCE [LARGE SCALE GENOMIC DNA]</scope>
    <source>
        <strain evidence="2 3">CECT 8599</strain>
    </source>
</reference>
<dbReference type="OrthoDB" id="9791366at2"/>
<evidence type="ECO:0000313" key="2">
    <source>
        <dbReference type="EMBL" id="SPH20473.1"/>
    </source>
</evidence>
<protein>
    <submittedName>
        <fullName evidence="2">Esterase YbfF</fullName>
        <ecNumber evidence="2">3.1.-.-</ecNumber>
    </submittedName>
</protein>
<proteinExistence type="predicted"/>
<keyword evidence="2" id="KW-0378">Hydrolase</keyword>
<dbReference type="SUPFAM" id="SSF53474">
    <property type="entry name" value="alpha/beta-Hydrolases"/>
    <property type="match status" value="1"/>
</dbReference>
<dbReference type="Proteomes" id="UP000244880">
    <property type="component" value="Unassembled WGS sequence"/>
</dbReference>
<dbReference type="EMBL" id="OMOR01000001">
    <property type="protein sequence ID" value="SPH20473.1"/>
    <property type="molecule type" value="Genomic_DNA"/>
</dbReference>
<feature type="domain" description="AB hydrolase-1" evidence="1">
    <location>
        <begin position="22"/>
        <end position="258"/>
    </location>
</feature>
<dbReference type="InterPro" id="IPR000073">
    <property type="entry name" value="AB_hydrolase_1"/>
</dbReference>
<dbReference type="InterPro" id="IPR029058">
    <property type="entry name" value="AB_hydrolase_fold"/>
</dbReference>
<dbReference type="PANTHER" id="PTHR43433">
    <property type="entry name" value="HYDROLASE, ALPHA/BETA FOLD FAMILY PROTEIN"/>
    <property type="match status" value="1"/>
</dbReference>
<dbReference type="AlphaFoldDB" id="A0A2R8BBL3"/>
<dbReference type="RefSeq" id="WP_108827684.1">
    <property type="nucleotide sequence ID" value="NZ_OMOR01000001.1"/>
</dbReference>